<gene>
    <name evidence="1" type="ORF">BC008_13665</name>
</gene>
<dbReference type="AlphaFoldDB" id="A0A0V7ZGC7"/>
<keyword evidence="2" id="KW-1185">Reference proteome</keyword>
<organism evidence="1 2">
    <name type="scientific">Mastigocoleus testarum BC008</name>
    <dbReference type="NCBI Taxonomy" id="371196"/>
    <lineage>
        <taxon>Bacteria</taxon>
        <taxon>Bacillati</taxon>
        <taxon>Cyanobacteriota</taxon>
        <taxon>Cyanophyceae</taxon>
        <taxon>Nostocales</taxon>
        <taxon>Hapalosiphonaceae</taxon>
        <taxon>Mastigocoleus</taxon>
    </lineage>
</organism>
<proteinExistence type="predicted"/>
<dbReference type="EMBL" id="LMTZ01000137">
    <property type="protein sequence ID" value="KST63506.1"/>
    <property type="molecule type" value="Genomic_DNA"/>
</dbReference>
<evidence type="ECO:0000313" key="2">
    <source>
        <dbReference type="Proteomes" id="UP000053372"/>
    </source>
</evidence>
<dbReference type="Proteomes" id="UP000053372">
    <property type="component" value="Unassembled WGS sequence"/>
</dbReference>
<sequence>MFVKKAKNNMVDRNDEIRKINQQIAPYQNVRFAQIDEDTYAAFFGEKIIIDTCKNLEELVTRTIKVDPMFQENPWE</sequence>
<evidence type="ECO:0000313" key="1">
    <source>
        <dbReference type="EMBL" id="KST63506.1"/>
    </source>
</evidence>
<protein>
    <submittedName>
        <fullName evidence="1">Uncharacterized protein</fullName>
    </submittedName>
</protein>
<reference evidence="1 2" key="1">
    <citation type="journal article" date="2015" name="Genome Announc.">
        <title>Draft Genome of the Euendolithic (true boring) Cyanobacterium Mastigocoleus testarum strain BC008.</title>
        <authorList>
            <person name="Guida B.S."/>
            <person name="Garcia-Pichel F."/>
        </authorList>
    </citation>
    <scope>NUCLEOTIDE SEQUENCE [LARGE SCALE GENOMIC DNA]</scope>
    <source>
        <strain evidence="1 2">BC008</strain>
    </source>
</reference>
<comment type="caution">
    <text evidence="1">The sequence shown here is derived from an EMBL/GenBank/DDBJ whole genome shotgun (WGS) entry which is preliminary data.</text>
</comment>
<name>A0A0V7ZGC7_9CYAN</name>
<accession>A0A0V7ZGC7</accession>